<dbReference type="InterPro" id="IPR018247">
    <property type="entry name" value="EF_Hand_1_Ca_BS"/>
</dbReference>
<sequence>MSAPKTKDESSINSKKKKGLFGRLKRSSKAEKTKAKEEAVAAAKAATNSVATIPEVFDEKPAVPVEAPKTTPHVKDASKKKKKGKGSWISRSKWFRDLSDNAFTVIDADESGCVDEKELYSGLLLIHLKLGSYAGPAACKPVDREKVHAVFNKMDADKSGSLDREEFLEVMTVLCSNVVSRVMAQWALTLLIVPLVAQYILDGFIWLTTTVWQQVTALDGVETVFDALQEQGEDIQGMIEAKIPASVLGPIAGAYNFVEDLVQQVPESVWESLPVTLISCVMGVILVPYTIFKIDEFFQNMADKKKTEHASPPSTPINTKKKVS</sequence>
<evidence type="ECO:0000256" key="3">
    <source>
        <dbReference type="SAM" id="Phobius"/>
    </source>
</evidence>
<accession>A0A7S1UZZ3</accession>
<dbReference type="Gene3D" id="1.10.238.10">
    <property type="entry name" value="EF-hand"/>
    <property type="match status" value="1"/>
</dbReference>
<protein>
    <recommendedName>
        <fullName evidence="4">EF-hand domain-containing protein</fullName>
    </recommendedName>
</protein>
<dbReference type="PROSITE" id="PS00018">
    <property type="entry name" value="EF_HAND_1"/>
    <property type="match status" value="2"/>
</dbReference>
<dbReference type="AlphaFoldDB" id="A0A7S1UZZ3"/>
<evidence type="ECO:0000313" key="5">
    <source>
        <dbReference type="EMBL" id="CAD9281798.1"/>
    </source>
</evidence>
<dbReference type="SMART" id="SM00054">
    <property type="entry name" value="EFh"/>
    <property type="match status" value="2"/>
</dbReference>
<evidence type="ECO:0000256" key="2">
    <source>
        <dbReference type="SAM" id="MobiDB-lite"/>
    </source>
</evidence>
<evidence type="ECO:0000259" key="4">
    <source>
        <dbReference type="PROSITE" id="PS50222"/>
    </source>
</evidence>
<gene>
    <name evidence="5" type="ORF">GOCE00092_LOCUS10709</name>
</gene>
<keyword evidence="3" id="KW-0472">Membrane</keyword>
<feature type="compositionally biased region" description="Basic residues" evidence="2">
    <location>
        <begin position="14"/>
        <end position="27"/>
    </location>
</feature>
<dbReference type="SUPFAM" id="SSF47473">
    <property type="entry name" value="EF-hand"/>
    <property type="match status" value="1"/>
</dbReference>
<evidence type="ECO:0000256" key="1">
    <source>
        <dbReference type="ARBA" id="ARBA00022837"/>
    </source>
</evidence>
<name>A0A7S1UZZ3_9STRA</name>
<dbReference type="PROSITE" id="PS50222">
    <property type="entry name" value="EF_HAND_2"/>
    <property type="match status" value="1"/>
</dbReference>
<dbReference type="GO" id="GO:0005509">
    <property type="term" value="F:calcium ion binding"/>
    <property type="evidence" value="ECO:0007669"/>
    <property type="project" value="InterPro"/>
</dbReference>
<feature type="domain" description="EF-hand" evidence="4">
    <location>
        <begin position="142"/>
        <end position="177"/>
    </location>
</feature>
<feature type="transmembrane region" description="Helical" evidence="3">
    <location>
        <begin position="273"/>
        <end position="292"/>
    </location>
</feature>
<dbReference type="InterPro" id="IPR011992">
    <property type="entry name" value="EF-hand-dom_pair"/>
</dbReference>
<feature type="compositionally biased region" description="Basic and acidic residues" evidence="2">
    <location>
        <begin position="1"/>
        <end position="10"/>
    </location>
</feature>
<dbReference type="EMBL" id="HBGK01021062">
    <property type="protein sequence ID" value="CAD9281798.1"/>
    <property type="molecule type" value="Transcribed_RNA"/>
</dbReference>
<dbReference type="InterPro" id="IPR002048">
    <property type="entry name" value="EF_hand_dom"/>
</dbReference>
<feature type="region of interest" description="Disordered" evidence="2">
    <location>
        <begin position="63"/>
        <end position="85"/>
    </location>
</feature>
<dbReference type="Pfam" id="PF13499">
    <property type="entry name" value="EF-hand_7"/>
    <property type="match status" value="1"/>
</dbReference>
<keyword evidence="3" id="KW-0812">Transmembrane</keyword>
<dbReference type="CDD" id="cd00051">
    <property type="entry name" value="EFh"/>
    <property type="match status" value="1"/>
</dbReference>
<feature type="region of interest" description="Disordered" evidence="2">
    <location>
        <begin position="305"/>
        <end position="324"/>
    </location>
</feature>
<feature type="transmembrane region" description="Helical" evidence="3">
    <location>
        <begin position="186"/>
        <end position="207"/>
    </location>
</feature>
<keyword evidence="3" id="KW-1133">Transmembrane helix</keyword>
<reference evidence="5" key="1">
    <citation type="submission" date="2021-01" db="EMBL/GenBank/DDBJ databases">
        <authorList>
            <person name="Corre E."/>
            <person name="Pelletier E."/>
            <person name="Niang G."/>
            <person name="Scheremetjew M."/>
            <person name="Finn R."/>
            <person name="Kale V."/>
            <person name="Holt S."/>
            <person name="Cochrane G."/>
            <person name="Meng A."/>
            <person name="Brown T."/>
            <person name="Cohen L."/>
        </authorList>
    </citation>
    <scope>NUCLEOTIDE SEQUENCE</scope>
    <source>
        <strain evidence="5">CCMP 410</strain>
    </source>
</reference>
<organism evidence="5">
    <name type="scientific">Grammatophora oceanica</name>
    <dbReference type="NCBI Taxonomy" id="210454"/>
    <lineage>
        <taxon>Eukaryota</taxon>
        <taxon>Sar</taxon>
        <taxon>Stramenopiles</taxon>
        <taxon>Ochrophyta</taxon>
        <taxon>Bacillariophyta</taxon>
        <taxon>Fragilariophyceae</taxon>
        <taxon>Fragilariophycidae</taxon>
        <taxon>Rhabdonematales</taxon>
        <taxon>Grammatophoraceae</taxon>
        <taxon>Grammatophora</taxon>
    </lineage>
</organism>
<keyword evidence="1" id="KW-0106">Calcium</keyword>
<proteinExistence type="predicted"/>
<feature type="region of interest" description="Disordered" evidence="2">
    <location>
        <begin position="1"/>
        <end position="46"/>
    </location>
</feature>
<feature type="compositionally biased region" description="Basic and acidic residues" evidence="2">
    <location>
        <begin position="28"/>
        <end position="39"/>
    </location>
</feature>